<protein>
    <submittedName>
        <fullName evidence="6">ParB-like nuclease domain-containing protein</fullName>
    </submittedName>
</protein>
<keyword evidence="3" id="KW-0418">Kinase</keyword>
<dbReference type="InterPro" id="IPR036086">
    <property type="entry name" value="ParB/Sulfiredoxin_sf"/>
</dbReference>
<evidence type="ECO:0000256" key="2">
    <source>
        <dbReference type="ARBA" id="ARBA00022741"/>
    </source>
</evidence>
<proteinExistence type="predicted"/>
<dbReference type="AlphaFoldDB" id="A0A521F200"/>
<dbReference type="GO" id="GO:0016301">
    <property type="term" value="F:kinase activity"/>
    <property type="evidence" value="ECO:0007669"/>
    <property type="project" value="UniProtKB-KW"/>
</dbReference>
<evidence type="ECO:0000313" key="7">
    <source>
        <dbReference type="Proteomes" id="UP000315636"/>
    </source>
</evidence>
<dbReference type="PIRSF" id="PIRSF032543">
    <property type="entry name" value="UCP032543_ParB-like"/>
    <property type="match status" value="1"/>
</dbReference>
<dbReference type="GO" id="GO:0005524">
    <property type="term" value="F:ATP binding"/>
    <property type="evidence" value="ECO:0007669"/>
    <property type="project" value="UniProtKB-KW"/>
</dbReference>
<evidence type="ECO:0000256" key="1">
    <source>
        <dbReference type="ARBA" id="ARBA00022679"/>
    </source>
</evidence>
<keyword evidence="7" id="KW-1185">Reference proteome</keyword>
<evidence type="ECO:0000259" key="5">
    <source>
        <dbReference type="SMART" id="SM00470"/>
    </source>
</evidence>
<accession>A0A521F200</accession>
<dbReference type="SMART" id="SM00470">
    <property type="entry name" value="ParB"/>
    <property type="match status" value="1"/>
</dbReference>
<keyword evidence="4" id="KW-0067">ATP-binding</keyword>
<dbReference type="Gene3D" id="3.30.1760.10">
    <property type="entry name" value="Conserved hypothetical protein from pyrococcus furiosus pfu- 392566-001, domain 2"/>
    <property type="match status" value="1"/>
</dbReference>
<evidence type="ECO:0000313" key="6">
    <source>
        <dbReference type="EMBL" id="SMO90215.1"/>
    </source>
</evidence>
<dbReference type="SUPFAM" id="SSF110849">
    <property type="entry name" value="ParB/Sulfiredoxin"/>
    <property type="match status" value="1"/>
</dbReference>
<dbReference type="CDD" id="cd16388">
    <property type="entry name" value="SbnI_like_N"/>
    <property type="match status" value="1"/>
</dbReference>
<dbReference type="InterPro" id="IPR016999">
    <property type="entry name" value="SbnI-like"/>
</dbReference>
<dbReference type="InterPro" id="IPR003115">
    <property type="entry name" value="ParB_N"/>
</dbReference>
<dbReference type="InterPro" id="IPR037953">
    <property type="entry name" value="SbnI-like_N"/>
</dbReference>
<dbReference type="Proteomes" id="UP000315636">
    <property type="component" value="Unassembled WGS sequence"/>
</dbReference>
<dbReference type="Gene3D" id="3.90.1530.10">
    <property type="entry name" value="Conserved hypothetical protein from pyrococcus furiosus pfu- 392566-001, ParB domain"/>
    <property type="match status" value="1"/>
</dbReference>
<gene>
    <name evidence="6" type="ORF">SAMN06264849_11241</name>
</gene>
<reference evidence="6 7" key="1">
    <citation type="submission" date="2017-05" db="EMBL/GenBank/DDBJ databases">
        <authorList>
            <person name="Varghese N."/>
            <person name="Submissions S."/>
        </authorList>
    </citation>
    <scope>NUCLEOTIDE SEQUENCE [LARGE SCALE GENOMIC DNA]</scope>
    <source>
        <strain evidence="6 7">DSM 45474</strain>
    </source>
</reference>
<organism evidence="6 7">
    <name type="scientific">Melghirimyces algeriensis</name>
    <dbReference type="NCBI Taxonomy" id="910412"/>
    <lineage>
        <taxon>Bacteria</taxon>
        <taxon>Bacillati</taxon>
        <taxon>Bacillota</taxon>
        <taxon>Bacilli</taxon>
        <taxon>Bacillales</taxon>
        <taxon>Thermoactinomycetaceae</taxon>
        <taxon>Melghirimyces</taxon>
    </lineage>
</organism>
<keyword evidence="1" id="KW-0808">Transferase</keyword>
<feature type="domain" description="ParB-like N-terminal" evidence="5">
    <location>
        <begin position="4"/>
        <end position="87"/>
    </location>
</feature>
<name>A0A521F200_9BACL</name>
<evidence type="ECO:0000256" key="4">
    <source>
        <dbReference type="ARBA" id="ARBA00022840"/>
    </source>
</evidence>
<sequence>MSLKLVETERIRLHEQHEAERLEKTCQQIQKDGILWNPIIGMELSNGECMVLDGAHRYASLVRLGCQRIPVQVVHPMAVTVGAWDHVVKMGKWMKELHMDPECSWVGRKREDIYQIEWKTAEGTQGCFGPSGDHPSMKEQLEVWHRLVRTYSEAGPVRRVRGEHVSLLREAVLFRHPVLQLSDLTRLVETGNVLPAGVTRVTVQGRLVNLGIPLEWLQKEKPVESMWKAQCREWEQKVFS</sequence>
<evidence type="ECO:0000256" key="3">
    <source>
        <dbReference type="ARBA" id="ARBA00022777"/>
    </source>
</evidence>
<dbReference type="RefSeq" id="WP_142506530.1">
    <property type="nucleotide sequence ID" value="NZ_FXTI01000012.1"/>
</dbReference>
<dbReference type="EMBL" id="FXTI01000012">
    <property type="protein sequence ID" value="SMO90215.1"/>
    <property type="molecule type" value="Genomic_DNA"/>
</dbReference>
<dbReference type="InterPro" id="IPR023098">
    <property type="entry name" value="SerK/SbnI_C"/>
</dbReference>
<dbReference type="OrthoDB" id="2380647at2"/>
<keyword evidence="2" id="KW-0547">Nucleotide-binding</keyword>